<dbReference type="AlphaFoldDB" id="A0A2P2EC21"/>
<dbReference type="InterPro" id="IPR039569">
    <property type="entry name" value="FAS1-like_DH_region"/>
</dbReference>
<dbReference type="Gene3D" id="3.10.129.10">
    <property type="entry name" value="Hotdog Thioesterase"/>
    <property type="match status" value="2"/>
</dbReference>
<keyword evidence="3" id="KW-1185">Reference proteome</keyword>
<reference evidence="2 3" key="1">
    <citation type="journal article" date="2018" name="Genome Announc.">
        <title>Draft Genome Sequence of "Candidatus Phycosocius bacilliformis," an Alphaproteobacterial Ectosymbiont of the Hydrocarbon-Producing Green Alga Botryococcus braunii.</title>
        <authorList>
            <person name="Tanabe Y."/>
            <person name="Yamaguchi H."/>
            <person name="Watanabe M.M."/>
        </authorList>
    </citation>
    <scope>NUCLEOTIDE SEQUENCE [LARGE SCALE GENOMIC DNA]</scope>
    <source>
        <strain evidence="2 3">BOTRYCO-2</strain>
    </source>
</reference>
<comment type="caution">
    <text evidence="2">The sequence shown here is derived from an EMBL/GenBank/DDBJ whole genome shotgun (WGS) entry which is preliminary data.</text>
</comment>
<evidence type="ECO:0000259" key="1">
    <source>
        <dbReference type="Pfam" id="PF13452"/>
    </source>
</evidence>
<dbReference type="PANTHER" id="PTHR28152">
    <property type="entry name" value="HYDROXYACYL-THIOESTER DEHYDRATASE TYPE 2, MITOCHONDRIAL"/>
    <property type="match status" value="1"/>
</dbReference>
<dbReference type="InterPro" id="IPR052741">
    <property type="entry name" value="Mitochondrial_HTD2"/>
</dbReference>
<name>A0A2P2EC21_9PROT</name>
<gene>
    <name evidence="2" type="primary">meh</name>
    <name evidence="2" type="ORF">PbB2_02270</name>
</gene>
<dbReference type="PANTHER" id="PTHR28152:SF1">
    <property type="entry name" value="HYDROXYACYL-THIOESTER DEHYDRATASE TYPE 2, MITOCHONDRIAL"/>
    <property type="match status" value="1"/>
</dbReference>
<accession>A0A2P2EC21</accession>
<proteinExistence type="predicted"/>
<evidence type="ECO:0000313" key="3">
    <source>
        <dbReference type="Proteomes" id="UP000245086"/>
    </source>
</evidence>
<keyword evidence="2" id="KW-0456">Lyase</keyword>
<dbReference type="Proteomes" id="UP000245086">
    <property type="component" value="Unassembled WGS sequence"/>
</dbReference>
<dbReference type="RefSeq" id="WP_192576308.1">
    <property type="nucleotide sequence ID" value="NZ_BFBR01000007.1"/>
</dbReference>
<protein>
    <submittedName>
        <fullName evidence="2">Mesaconyl-C(4)-CoA hydratase</fullName>
        <ecNumber evidence="2">4.2.1.153</ecNumber>
    </submittedName>
</protein>
<dbReference type="EMBL" id="BFBR01000007">
    <property type="protein sequence ID" value="GBF58584.1"/>
    <property type="molecule type" value="Genomic_DNA"/>
</dbReference>
<sequence length="274" mass="30638">MTWLGRTQDVRQKLDLGPAQSLAAILDLDPDACAVEGTPLPPLWNWAYFLARAPTRQIGPDGHPARGGFLPPIDLARRMWAGSRCRFHRPLMIGATAQKTSTITDIREKQGRAGPMVFVTVHHTITTDLGLAYEEDQDIVYMDIPKAFAVPEAVRLSEPDWSHPVVLDPVLLFRFSAVTFNSHRIHYDRDYAKSVENYPGLVVHGPLQAILGFHYACQEQPDRQPQAYRFKGVRPLFDFDGAQVAGRRIGQEATDIFTATADGAITMEAQMTWD</sequence>
<dbReference type="Pfam" id="PF13452">
    <property type="entry name" value="FAS1_DH_region"/>
    <property type="match status" value="1"/>
</dbReference>
<dbReference type="GO" id="GO:0019171">
    <property type="term" value="F:(3R)-hydroxyacyl-[acyl-carrier-protein] dehydratase activity"/>
    <property type="evidence" value="ECO:0007669"/>
    <property type="project" value="TreeGrafter"/>
</dbReference>
<dbReference type="SUPFAM" id="SSF54637">
    <property type="entry name" value="Thioesterase/thiol ester dehydrase-isomerase"/>
    <property type="match status" value="2"/>
</dbReference>
<organism evidence="2 3">
    <name type="scientific">Candidatus Phycosocius bacilliformis</name>
    <dbReference type="NCBI Taxonomy" id="1445552"/>
    <lineage>
        <taxon>Bacteria</taxon>
        <taxon>Pseudomonadati</taxon>
        <taxon>Pseudomonadota</taxon>
        <taxon>Alphaproteobacteria</taxon>
        <taxon>Caulobacterales</taxon>
        <taxon>Caulobacterales incertae sedis</taxon>
        <taxon>Candidatus Phycosocius</taxon>
    </lineage>
</organism>
<dbReference type="InterPro" id="IPR029069">
    <property type="entry name" value="HotDog_dom_sf"/>
</dbReference>
<feature type="domain" description="FAS1-like dehydratase" evidence="1">
    <location>
        <begin position="70"/>
        <end position="128"/>
    </location>
</feature>
<dbReference type="EC" id="4.2.1.153" evidence="2"/>
<evidence type="ECO:0000313" key="2">
    <source>
        <dbReference type="EMBL" id="GBF58584.1"/>
    </source>
</evidence>